<name>A0A820H2Y1_9BILA</name>
<accession>A0A820H2Y1</accession>
<sequence length="27" mass="2880">MEPFSHINSPISSLRLSVASTPILSPV</sequence>
<organism evidence="1 2">
    <name type="scientific">Adineta steineri</name>
    <dbReference type="NCBI Taxonomy" id="433720"/>
    <lineage>
        <taxon>Eukaryota</taxon>
        <taxon>Metazoa</taxon>
        <taxon>Spiralia</taxon>
        <taxon>Gnathifera</taxon>
        <taxon>Rotifera</taxon>
        <taxon>Eurotatoria</taxon>
        <taxon>Bdelloidea</taxon>
        <taxon>Adinetida</taxon>
        <taxon>Adinetidae</taxon>
        <taxon>Adineta</taxon>
    </lineage>
</organism>
<gene>
    <name evidence="1" type="ORF">OKA104_LOCUS45492</name>
</gene>
<feature type="non-terminal residue" evidence="1">
    <location>
        <position position="27"/>
    </location>
</feature>
<evidence type="ECO:0000313" key="2">
    <source>
        <dbReference type="Proteomes" id="UP000663881"/>
    </source>
</evidence>
<reference evidence="1" key="1">
    <citation type="submission" date="2021-02" db="EMBL/GenBank/DDBJ databases">
        <authorList>
            <person name="Nowell W R."/>
        </authorList>
    </citation>
    <scope>NUCLEOTIDE SEQUENCE</scope>
</reference>
<dbReference type="AlphaFoldDB" id="A0A820H2Y1"/>
<dbReference type="EMBL" id="CAJOAY010015185">
    <property type="protein sequence ID" value="CAF4286922.1"/>
    <property type="molecule type" value="Genomic_DNA"/>
</dbReference>
<protein>
    <submittedName>
        <fullName evidence="1">Uncharacterized protein</fullName>
    </submittedName>
</protein>
<dbReference type="Proteomes" id="UP000663881">
    <property type="component" value="Unassembled WGS sequence"/>
</dbReference>
<comment type="caution">
    <text evidence="1">The sequence shown here is derived from an EMBL/GenBank/DDBJ whole genome shotgun (WGS) entry which is preliminary data.</text>
</comment>
<proteinExistence type="predicted"/>
<evidence type="ECO:0000313" key="1">
    <source>
        <dbReference type="EMBL" id="CAF4286922.1"/>
    </source>
</evidence>